<proteinExistence type="predicted"/>
<dbReference type="STRING" id="493475.GARC_3663"/>
<dbReference type="OrthoDB" id="7056878at2"/>
<feature type="coiled-coil region" evidence="1">
    <location>
        <begin position="45"/>
        <end position="72"/>
    </location>
</feature>
<dbReference type="InterPro" id="IPR046703">
    <property type="entry name" value="DUF6776"/>
</dbReference>
<comment type="caution">
    <text evidence="3">The sequence shown here is derived from an EMBL/GenBank/DDBJ whole genome shotgun (WGS) entry which is preliminary data.</text>
</comment>
<keyword evidence="2" id="KW-0812">Transmembrane</keyword>
<keyword evidence="4" id="KW-1185">Reference proteome</keyword>
<gene>
    <name evidence="3" type="ORF">GARC_3663</name>
</gene>
<reference evidence="3 4" key="1">
    <citation type="journal article" date="2017" name="Antonie Van Leeuwenhoek">
        <title>Rhizobium rhizosphaerae sp. nov., a novel species isolated from rice rhizosphere.</title>
        <authorList>
            <person name="Zhao J.J."/>
            <person name="Zhang J."/>
            <person name="Zhang R.J."/>
            <person name="Zhang C.W."/>
            <person name="Yin H.Q."/>
            <person name="Zhang X.X."/>
        </authorList>
    </citation>
    <scope>NUCLEOTIDE SEQUENCE [LARGE SCALE GENOMIC DNA]</scope>
    <source>
        <strain evidence="3 4">BSs20135</strain>
    </source>
</reference>
<evidence type="ECO:0000256" key="2">
    <source>
        <dbReference type="SAM" id="Phobius"/>
    </source>
</evidence>
<dbReference type="eggNOG" id="ENOG5032TUN">
    <property type="taxonomic scope" value="Bacteria"/>
</dbReference>
<protein>
    <submittedName>
        <fullName evidence="3">Uncharacterized protein</fullName>
    </submittedName>
</protein>
<evidence type="ECO:0000313" key="4">
    <source>
        <dbReference type="Proteomes" id="UP000006327"/>
    </source>
</evidence>
<feature type="transmembrane region" description="Helical" evidence="2">
    <location>
        <begin position="12"/>
        <end position="33"/>
    </location>
</feature>
<dbReference type="Pfam" id="PF20567">
    <property type="entry name" value="DUF6776"/>
    <property type="match status" value="1"/>
</dbReference>
<keyword evidence="2" id="KW-0472">Membrane</keyword>
<keyword evidence="2" id="KW-1133">Transmembrane helix</keyword>
<organism evidence="3 4">
    <name type="scientific">Paraglaciecola arctica BSs20135</name>
    <dbReference type="NCBI Taxonomy" id="493475"/>
    <lineage>
        <taxon>Bacteria</taxon>
        <taxon>Pseudomonadati</taxon>
        <taxon>Pseudomonadota</taxon>
        <taxon>Gammaproteobacteria</taxon>
        <taxon>Alteromonadales</taxon>
        <taxon>Alteromonadaceae</taxon>
        <taxon>Paraglaciecola</taxon>
    </lineage>
</organism>
<accession>K6YR11</accession>
<dbReference type="EMBL" id="BAEO01000055">
    <property type="protein sequence ID" value="GAC20617.1"/>
    <property type="molecule type" value="Genomic_DNA"/>
</dbReference>
<sequence length="234" mass="26787">MIISDLKNKLGAFQFYFILIVSIAATLYAGFFWGNAHYAQQQMTISTHEKSIQNLKLENEKLTKNLNVLGVELEVARLTQQQHVVEIGKSIDVEKDLRTQLAFYQQVMAPELNEQGFLIEGFNLEPALSDNSYRFELVLMQQNKTKNTLKGSLKVTLIGSENGKAKQYTIDSLLSDQEQKNLTFSFKYFQVIDGQIKLPKGFQPEQVSVHANIFQFKRKKGELTTVFNWVINPN</sequence>
<keyword evidence="1" id="KW-0175">Coiled coil</keyword>
<dbReference type="RefSeq" id="WP_007622700.1">
    <property type="nucleotide sequence ID" value="NZ_BAEO01000055.1"/>
</dbReference>
<dbReference type="AlphaFoldDB" id="K6YR11"/>
<evidence type="ECO:0000256" key="1">
    <source>
        <dbReference type="SAM" id="Coils"/>
    </source>
</evidence>
<dbReference type="Proteomes" id="UP000006327">
    <property type="component" value="Unassembled WGS sequence"/>
</dbReference>
<evidence type="ECO:0000313" key="3">
    <source>
        <dbReference type="EMBL" id="GAC20617.1"/>
    </source>
</evidence>
<name>K6YR11_9ALTE</name>